<keyword evidence="4 6" id="KW-0472">Membrane</keyword>
<organism evidence="8 9">
    <name type="scientific">Actinopolymorpha rutila</name>
    <dbReference type="NCBI Taxonomy" id="446787"/>
    <lineage>
        <taxon>Bacteria</taxon>
        <taxon>Bacillati</taxon>
        <taxon>Actinomycetota</taxon>
        <taxon>Actinomycetes</taxon>
        <taxon>Propionibacteriales</taxon>
        <taxon>Actinopolymorphaceae</taxon>
        <taxon>Actinopolymorpha</taxon>
    </lineage>
</organism>
<protein>
    <submittedName>
        <fullName evidence="8">MFS family permease</fullName>
    </submittedName>
</protein>
<keyword evidence="3 6" id="KW-1133">Transmembrane helix</keyword>
<evidence type="ECO:0000256" key="3">
    <source>
        <dbReference type="ARBA" id="ARBA00022989"/>
    </source>
</evidence>
<evidence type="ECO:0000259" key="7">
    <source>
        <dbReference type="PROSITE" id="PS50850"/>
    </source>
</evidence>
<evidence type="ECO:0000313" key="9">
    <source>
        <dbReference type="Proteomes" id="UP000579605"/>
    </source>
</evidence>
<feature type="transmembrane region" description="Helical" evidence="6">
    <location>
        <begin position="359"/>
        <end position="381"/>
    </location>
</feature>
<feature type="transmembrane region" description="Helical" evidence="6">
    <location>
        <begin position="171"/>
        <end position="189"/>
    </location>
</feature>
<feature type="region of interest" description="Disordered" evidence="5">
    <location>
        <begin position="467"/>
        <end position="502"/>
    </location>
</feature>
<evidence type="ECO:0000313" key="8">
    <source>
        <dbReference type="EMBL" id="NYH93127.1"/>
    </source>
</evidence>
<dbReference type="PANTHER" id="PTHR42718">
    <property type="entry name" value="MAJOR FACILITATOR SUPERFAMILY MULTIDRUG TRANSPORTER MFSC"/>
    <property type="match status" value="1"/>
</dbReference>
<proteinExistence type="predicted"/>
<feature type="compositionally biased region" description="Low complexity" evidence="5">
    <location>
        <begin position="467"/>
        <end position="481"/>
    </location>
</feature>
<feature type="transmembrane region" description="Helical" evidence="6">
    <location>
        <begin position="267"/>
        <end position="288"/>
    </location>
</feature>
<dbReference type="InterPro" id="IPR011701">
    <property type="entry name" value="MFS"/>
</dbReference>
<feature type="transmembrane region" description="Helical" evidence="6">
    <location>
        <begin position="300"/>
        <end position="320"/>
    </location>
</feature>
<feature type="transmembrane region" description="Helical" evidence="6">
    <location>
        <begin position="81"/>
        <end position="107"/>
    </location>
</feature>
<feature type="transmembrane region" description="Helical" evidence="6">
    <location>
        <begin position="401"/>
        <end position="422"/>
    </location>
</feature>
<dbReference type="RefSeq" id="WP_179790654.1">
    <property type="nucleotide sequence ID" value="NZ_BAAARR010000036.1"/>
</dbReference>
<feature type="domain" description="Major facilitator superfamily (MFS) profile" evidence="7">
    <location>
        <begin position="14"/>
        <end position="465"/>
    </location>
</feature>
<comment type="subcellular location">
    <subcellularLocation>
        <location evidence="1">Cell membrane</location>
        <topology evidence="1">Multi-pass membrane protein</topology>
    </subcellularLocation>
</comment>
<feature type="transmembrane region" description="Helical" evidence="6">
    <location>
        <begin position="50"/>
        <end position="69"/>
    </location>
</feature>
<comment type="caution">
    <text evidence="8">The sequence shown here is derived from an EMBL/GenBank/DDBJ whole genome shotgun (WGS) entry which is preliminary data.</text>
</comment>
<feature type="transmembrane region" description="Helical" evidence="6">
    <location>
        <begin position="442"/>
        <end position="461"/>
    </location>
</feature>
<dbReference type="InterPro" id="IPR020846">
    <property type="entry name" value="MFS_dom"/>
</dbReference>
<dbReference type="Gene3D" id="1.20.1250.20">
    <property type="entry name" value="MFS general substrate transporter like domains"/>
    <property type="match status" value="2"/>
</dbReference>
<evidence type="ECO:0000256" key="2">
    <source>
        <dbReference type="ARBA" id="ARBA00022692"/>
    </source>
</evidence>
<keyword evidence="2 6" id="KW-0812">Transmembrane</keyword>
<dbReference type="Proteomes" id="UP000579605">
    <property type="component" value="Unassembled WGS sequence"/>
</dbReference>
<name>A0A852ZJ91_9ACTN</name>
<dbReference type="EMBL" id="JACBZH010000001">
    <property type="protein sequence ID" value="NYH93127.1"/>
    <property type="molecule type" value="Genomic_DNA"/>
</dbReference>
<feature type="transmembrane region" description="Helical" evidence="6">
    <location>
        <begin position="201"/>
        <end position="220"/>
    </location>
</feature>
<accession>A0A852ZJ91</accession>
<evidence type="ECO:0000256" key="4">
    <source>
        <dbReference type="ARBA" id="ARBA00023136"/>
    </source>
</evidence>
<dbReference type="PROSITE" id="PS50850">
    <property type="entry name" value="MFS"/>
    <property type="match status" value="1"/>
</dbReference>
<gene>
    <name evidence="8" type="ORF">F4554_005765</name>
</gene>
<feature type="transmembrane region" description="Helical" evidence="6">
    <location>
        <begin position="113"/>
        <end position="130"/>
    </location>
</feature>
<feature type="transmembrane region" description="Helical" evidence="6">
    <location>
        <begin position="226"/>
        <end position="247"/>
    </location>
</feature>
<keyword evidence="9" id="KW-1185">Reference proteome</keyword>
<feature type="transmembrane region" description="Helical" evidence="6">
    <location>
        <begin position="332"/>
        <end position="353"/>
    </location>
</feature>
<dbReference type="Pfam" id="PF07690">
    <property type="entry name" value="MFS_1"/>
    <property type="match status" value="1"/>
</dbReference>
<dbReference type="GO" id="GO:0005886">
    <property type="term" value="C:plasma membrane"/>
    <property type="evidence" value="ECO:0007669"/>
    <property type="project" value="UniProtKB-SubCell"/>
</dbReference>
<dbReference type="AlphaFoldDB" id="A0A852ZJ91"/>
<dbReference type="GO" id="GO:0022857">
    <property type="term" value="F:transmembrane transporter activity"/>
    <property type="evidence" value="ECO:0007669"/>
    <property type="project" value="InterPro"/>
</dbReference>
<feature type="transmembrane region" description="Helical" evidence="6">
    <location>
        <begin position="12"/>
        <end position="30"/>
    </location>
</feature>
<dbReference type="SUPFAM" id="SSF103473">
    <property type="entry name" value="MFS general substrate transporter"/>
    <property type="match status" value="1"/>
</dbReference>
<evidence type="ECO:0000256" key="1">
    <source>
        <dbReference type="ARBA" id="ARBA00004651"/>
    </source>
</evidence>
<evidence type="ECO:0000256" key="6">
    <source>
        <dbReference type="SAM" id="Phobius"/>
    </source>
</evidence>
<reference evidence="8 9" key="1">
    <citation type="submission" date="2020-07" db="EMBL/GenBank/DDBJ databases">
        <title>Sequencing the genomes of 1000 actinobacteria strains.</title>
        <authorList>
            <person name="Klenk H.-P."/>
        </authorList>
    </citation>
    <scope>NUCLEOTIDE SEQUENCE [LARGE SCALE GENOMIC DNA]</scope>
    <source>
        <strain evidence="8 9">DSM 18448</strain>
    </source>
</reference>
<feature type="transmembrane region" description="Helical" evidence="6">
    <location>
        <begin position="142"/>
        <end position="165"/>
    </location>
</feature>
<dbReference type="PANTHER" id="PTHR42718:SF49">
    <property type="entry name" value="EXPORT PROTEIN"/>
    <property type="match status" value="1"/>
</dbReference>
<sequence length="502" mass="49840">MPDRSEPDHRPTLTLLAACVSTLLVLMNYVQPMTVLPQIAADLHADTTGQTWILNGIALGLASLLLVAGSLADNHGRRRMFLLGTAVSVVGSVVAATAGTTLVLVLARVVQGGAGAAILVATLGIIGHEFPAGHHRLRATGLWGGSLGAGIALGPLASAGLAAAASWRAFFWAYALASAVLGLLGALALRESRAAVRRRPDVAAVVTLGAGVAVLLAAVTAGRQGFGRPLVLVLFAVAVLLLAAFVAVEARTREPMLDLGLFTRPAFLLSVGGALITGFGVIGLMSYLPTAWEHTLGWTPLVTACWFALWSGSSFVAATQARRVGLGADHQLAVGLALAGAGSLLLLGSAGSWSPARHITGLVVAGVGSGLLNSALARLAIESVPAGQASMGSGANNTARYIGSSLGVAATVAVVTTAGGGHGTGHQLGHGAALGIAHGVDVALVAAAALLLVTAAALVLARSGAAPAAPPRTRTADGPAADSRAAGEGAVGDRSTTAVGGQ</sequence>
<evidence type="ECO:0000256" key="5">
    <source>
        <dbReference type="SAM" id="MobiDB-lite"/>
    </source>
</evidence>
<dbReference type="InterPro" id="IPR036259">
    <property type="entry name" value="MFS_trans_sf"/>
</dbReference>